<dbReference type="EMBL" id="MU001883">
    <property type="protein sequence ID" value="KAF2794663.1"/>
    <property type="molecule type" value="Genomic_DNA"/>
</dbReference>
<keyword evidence="10" id="KW-1185">Reference proteome</keyword>
<gene>
    <name evidence="9" type="ORF">K505DRAFT_303555</name>
</gene>
<dbReference type="GO" id="GO:0016020">
    <property type="term" value="C:membrane"/>
    <property type="evidence" value="ECO:0007669"/>
    <property type="project" value="UniProtKB-SubCell"/>
</dbReference>
<dbReference type="AlphaFoldDB" id="A0A6A6XF47"/>
<accession>A0A6A6XF47</accession>
<dbReference type="InterPro" id="IPR049326">
    <property type="entry name" value="Rhodopsin_dom_fungi"/>
</dbReference>
<feature type="transmembrane region" description="Helical" evidence="7">
    <location>
        <begin position="39"/>
        <end position="60"/>
    </location>
</feature>
<evidence type="ECO:0000256" key="5">
    <source>
        <dbReference type="ARBA" id="ARBA00038359"/>
    </source>
</evidence>
<feature type="transmembrane region" description="Helical" evidence="7">
    <location>
        <begin position="120"/>
        <end position="140"/>
    </location>
</feature>
<dbReference type="Proteomes" id="UP000799757">
    <property type="component" value="Unassembled WGS sequence"/>
</dbReference>
<feature type="transmembrane region" description="Helical" evidence="7">
    <location>
        <begin position="197"/>
        <end position="217"/>
    </location>
</feature>
<feature type="transmembrane region" description="Helical" evidence="7">
    <location>
        <begin position="160"/>
        <end position="185"/>
    </location>
</feature>
<keyword evidence="3 7" id="KW-1133">Transmembrane helix</keyword>
<feature type="transmembrane region" description="Helical" evidence="7">
    <location>
        <begin position="6"/>
        <end position="27"/>
    </location>
</feature>
<feature type="region of interest" description="Disordered" evidence="6">
    <location>
        <begin position="350"/>
        <end position="385"/>
    </location>
</feature>
<keyword evidence="2 7" id="KW-0812">Transmembrane</keyword>
<feature type="transmembrane region" description="Helical" evidence="7">
    <location>
        <begin position="80"/>
        <end position="99"/>
    </location>
</feature>
<name>A0A6A6XF47_9PLEO</name>
<evidence type="ECO:0000256" key="3">
    <source>
        <dbReference type="ARBA" id="ARBA00022989"/>
    </source>
</evidence>
<dbReference type="Pfam" id="PF20684">
    <property type="entry name" value="Fung_rhodopsin"/>
    <property type="match status" value="1"/>
</dbReference>
<evidence type="ECO:0000256" key="1">
    <source>
        <dbReference type="ARBA" id="ARBA00004141"/>
    </source>
</evidence>
<comment type="similarity">
    <text evidence="5">Belongs to the SAT4 family.</text>
</comment>
<dbReference type="OrthoDB" id="5413793at2759"/>
<feature type="transmembrane region" description="Helical" evidence="7">
    <location>
        <begin position="237"/>
        <end position="264"/>
    </location>
</feature>
<dbReference type="PANTHER" id="PTHR33048">
    <property type="entry name" value="PTH11-LIKE INTEGRAL MEMBRANE PROTEIN (AFU_ORTHOLOGUE AFUA_5G11245)"/>
    <property type="match status" value="1"/>
</dbReference>
<evidence type="ECO:0000313" key="10">
    <source>
        <dbReference type="Proteomes" id="UP000799757"/>
    </source>
</evidence>
<protein>
    <recommendedName>
        <fullName evidence="8">Rhodopsin domain-containing protein</fullName>
    </recommendedName>
</protein>
<feature type="region of interest" description="Disordered" evidence="6">
    <location>
        <begin position="279"/>
        <end position="332"/>
    </location>
</feature>
<evidence type="ECO:0000256" key="4">
    <source>
        <dbReference type="ARBA" id="ARBA00023136"/>
    </source>
</evidence>
<reference evidence="9" key="1">
    <citation type="journal article" date="2020" name="Stud. Mycol.">
        <title>101 Dothideomycetes genomes: a test case for predicting lifestyles and emergence of pathogens.</title>
        <authorList>
            <person name="Haridas S."/>
            <person name="Albert R."/>
            <person name="Binder M."/>
            <person name="Bloem J."/>
            <person name="Labutti K."/>
            <person name="Salamov A."/>
            <person name="Andreopoulos B."/>
            <person name="Baker S."/>
            <person name="Barry K."/>
            <person name="Bills G."/>
            <person name="Bluhm B."/>
            <person name="Cannon C."/>
            <person name="Castanera R."/>
            <person name="Culley D."/>
            <person name="Daum C."/>
            <person name="Ezra D."/>
            <person name="Gonzalez J."/>
            <person name="Henrissat B."/>
            <person name="Kuo A."/>
            <person name="Liang C."/>
            <person name="Lipzen A."/>
            <person name="Lutzoni F."/>
            <person name="Magnuson J."/>
            <person name="Mondo S."/>
            <person name="Nolan M."/>
            <person name="Ohm R."/>
            <person name="Pangilinan J."/>
            <person name="Park H.-J."/>
            <person name="Ramirez L."/>
            <person name="Alfaro M."/>
            <person name="Sun H."/>
            <person name="Tritt A."/>
            <person name="Yoshinaga Y."/>
            <person name="Zwiers L.-H."/>
            <person name="Turgeon B."/>
            <person name="Goodwin S."/>
            <person name="Spatafora J."/>
            <person name="Crous P."/>
            <person name="Grigoriev I."/>
        </authorList>
    </citation>
    <scope>NUCLEOTIDE SEQUENCE</scope>
    <source>
        <strain evidence="9">CBS 109.77</strain>
    </source>
</reference>
<dbReference type="InterPro" id="IPR052337">
    <property type="entry name" value="SAT4-like"/>
</dbReference>
<organism evidence="9 10">
    <name type="scientific">Melanomma pulvis-pyrius CBS 109.77</name>
    <dbReference type="NCBI Taxonomy" id="1314802"/>
    <lineage>
        <taxon>Eukaryota</taxon>
        <taxon>Fungi</taxon>
        <taxon>Dikarya</taxon>
        <taxon>Ascomycota</taxon>
        <taxon>Pezizomycotina</taxon>
        <taxon>Dothideomycetes</taxon>
        <taxon>Pleosporomycetidae</taxon>
        <taxon>Pleosporales</taxon>
        <taxon>Melanommataceae</taxon>
        <taxon>Melanomma</taxon>
    </lineage>
</organism>
<comment type="subcellular location">
    <subcellularLocation>
        <location evidence="1">Membrane</location>
        <topology evidence="1">Multi-pass membrane protein</topology>
    </subcellularLocation>
</comment>
<evidence type="ECO:0000256" key="7">
    <source>
        <dbReference type="SAM" id="Phobius"/>
    </source>
</evidence>
<feature type="domain" description="Rhodopsin" evidence="8">
    <location>
        <begin position="26"/>
        <end position="258"/>
    </location>
</feature>
<sequence length="405" mass="45018">MTDQRPIIIWLNAALIVLTLAAICSRVGRRIFVVGKWSWHDALITVAAISATIFSIFQMIGTRYGLGQHKEDVSDAEMPTLVKLVIASNVFYFLCNWAVKHALLLFYSEIVREKKYRGSIYFMHFVAFGFGLSSILVNIFQCRPINKAWNSDVPGFCVNLNIFFYCNASIMMATDIVLYVMPVVFTWHLQLRRPQRVGLNALFALGGLVLAASAARLESVHKFATKPDFPWRFANAMIWSVIENHLAIVVACAPSVKVIALLIFPRLASSLRSVVSKVTPSSSSRSRSRSRGSMPFDTDLESGATRKSDKLRPTPNSTPLPSPAFTMGSRVSKASRASQNFAKWFKSPASPTLGSGDSMDHGLVYVEDTQPQGKDVRLVDMPSGESDIRVQHDISVESMRESSER</sequence>
<evidence type="ECO:0000259" key="8">
    <source>
        <dbReference type="Pfam" id="PF20684"/>
    </source>
</evidence>
<evidence type="ECO:0000256" key="6">
    <source>
        <dbReference type="SAM" id="MobiDB-lite"/>
    </source>
</evidence>
<keyword evidence="4 7" id="KW-0472">Membrane</keyword>
<proteinExistence type="inferred from homology"/>
<evidence type="ECO:0000256" key="2">
    <source>
        <dbReference type="ARBA" id="ARBA00022692"/>
    </source>
</evidence>
<evidence type="ECO:0000313" key="9">
    <source>
        <dbReference type="EMBL" id="KAF2794663.1"/>
    </source>
</evidence>
<dbReference type="PANTHER" id="PTHR33048:SF131">
    <property type="entry name" value="INTEGRAL MEMBRANE PROTEIN"/>
    <property type="match status" value="1"/>
</dbReference>